<dbReference type="Proteomes" id="UP000509301">
    <property type="component" value="Chromosome"/>
</dbReference>
<dbReference type="CDD" id="cd06223">
    <property type="entry name" value="PRTases_typeI"/>
    <property type="match status" value="1"/>
</dbReference>
<evidence type="ECO:0000256" key="1">
    <source>
        <dbReference type="ARBA" id="ARBA00022676"/>
    </source>
</evidence>
<dbReference type="GeneID" id="55642116"/>
<dbReference type="RefSeq" id="WP_174631594.1">
    <property type="nucleotide sequence ID" value="NZ_CP049074.1"/>
</dbReference>
<dbReference type="Pfam" id="PF00156">
    <property type="entry name" value="Pribosyltran"/>
    <property type="match status" value="1"/>
</dbReference>
<sequence>MAEFFTPTWENIEDQILRIARRMAQDQFLPNAIVAILTGGVIPAKLFSDILNMKNIKYIDIKFYRDVGQTGSRPVIKAVYANDLENKRVLIVDDVSDTGETLEAVTNVISMFSPAVIRTATIYVKPWSRKIPDYYGEEVGKWIIFPWDKWEVVRTDPNAPVSKKEVYFELHEIFSRMSN</sequence>
<feature type="domain" description="Phosphoribosyltransferase" evidence="3">
    <location>
        <begin position="9"/>
        <end position="148"/>
    </location>
</feature>
<proteinExistence type="predicted"/>
<dbReference type="InterPro" id="IPR000836">
    <property type="entry name" value="PRTase_dom"/>
</dbReference>
<dbReference type="AlphaFoldDB" id="A0A6N0NUQ2"/>
<dbReference type="Gene3D" id="3.40.50.2020">
    <property type="match status" value="1"/>
</dbReference>
<evidence type="ECO:0000313" key="4">
    <source>
        <dbReference type="EMBL" id="QKR00526.1"/>
    </source>
</evidence>
<name>A0A6N0NUQ2_9CREN</name>
<protein>
    <submittedName>
        <fullName evidence="4">Phosphoribosyltransferase</fullName>
    </submittedName>
</protein>
<reference evidence="4 5" key="1">
    <citation type="submission" date="2020-02" db="EMBL/GenBank/DDBJ databases">
        <title>Comparative genome analysis reveals the metabolism and evolution of the thermophilic archaeal genus Metallosphaera.</title>
        <authorList>
            <person name="Jiang C."/>
        </authorList>
    </citation>
    <scope>NUCLEOTIDE SEQUENCE [LARGE SCALE GENOMIC DNA]</scope>
    <source>
        <strain evidence="4 5">Ric-A</strain>
    </source>
</reference>
<keyword evidence="2 4" id="KW-0808">Transferase</keyword>
<keyword evidence="5" id="KW-1185">Reference proteome</keyword>
<dbReference type="KEGG" id="mten:GWK48_09190"/>
<evidence type="ECO:0000259" key="3">
    <source>
        <dbReference type="Pfam" id="PF00156"/>
    </source>
</evidence>
<keyword evidence="1 4" id="KW-0328">Glycosyltransferase</keyword>
<evidence type="ECO:0000313" key="5">
    <source>
        <dbReference type="Proteomes" id="UP000509301"/>
    </source>
</evidence>
<dbReference type="PANTHER" id="PTHR43363:SF1">
    <property type="entry name" value="HYPOXANTHINE-GUANINE PHOSPHORIBOSYLTRANSFERASE"/>
    <property type="match status" value="1"/>
</dbReference>
<dbReference type="SUPFAM" id="SSF53271">
    <property type="entry name" value="PRTase-like"/>
    <property type="match status" value="1"/>
</dbReference>
<dbReference type="EMBL" id="CP049074">
    <property type="protein sequence ID" value="QKR00526.1"/>
    <property type="molecule type" value="Genomic_DNA"/>
</dbReference>
<evidence type="ECO:0000256" key="2">
    <source>
        <dbReference type="ARBA" id="ARBA00022679"/>
    </source>
</evidence>
<dbReference type="PANTHER" id="PTHR43363">
    <property type="entry name" value="HYPOXANTHINE PHOSPHORIBOSYLTRANSFERASE"/>
    <property type="match status" value="1"/>
</dbReference>
<organism evidence="4 5">
    <name type="scientific">Metallosphaera tengchongensis</name>
    <dbReference type="NCBI Taxonomy" id="1532350"/>
    <lineage>
        <taxon>Archaea</taxon>
        <taxon>Thermoproteota</taxon>
        <taxon>Thermoprotei</taxon>
        <taxon>Sulfolobales</taxon>
        <taxon>Sulfolobaceae</taxon>
        <taxon>Metallosphaera</taxon>
    </lineage>
</organism>
<dbReference type="InterPro" id="IPR029057">
    <property type="entry name" value="PRTase-like"/>
</dbReference>
<gene>
    <name evidence="4" type="ORF">GWK48_09190</name>
</gene>
<accession>A0A6N0NUQ2</accession>
<dbReference type="OrthoDB" id="4952at2157"/>
<dbReference type="GO" id="GO:0016757">
    <property type="term" value="F:glycosyltransferase activity"/>
    <property type="evidence" value="ECO:0007669"/>
    <property type="project" value="UniProtKB-KW"/>
</dbReference>